<dbReference type="GO" id="GO:0008704">
    <property type="term" value="F:5-carboxymethyl-2-hydroxymuconate delta-isomerase activity"/>
    <property type="evidence" value="ECO:0007669"/>
    <property type="project" value="InterPro"/>
</dbReference>
<dbReference type="Pfam" id="PF02962">
    <property type="entry name" value="CHMI"/>
    <property type="match status" value="1"/>
</dbReference>
<keyword evidence="1" id="KW-0413">Isomerase</keyword>
<reference evidence="1 2" key="1">
    <citation type="submission" date="2017-06" db="EMBL/GenBank/DDBJ databases">
        <title>Azoarcus.</title>
        <authorList>
            <person name="Woo J.-H."/>
            <person name="Kim H.-S."/>
        </authorList>
    </citation>
    <scope>NUCLEOTIDE SEQUENCE [LARGE SCALE GENOMIC DNA]</scope>
    <source>
        <strain evidence="1 2">TSPY31</strain>
    </source>
</reference>
<proteinExistence type="predicted"/>
<dbReference type="Gene3D" id="3.30.429.10">
    <property type="entry name" value="Macrophage Migration Inhibitory Factor"/>
    <property type="match status" value="1"/>
</dbReference>
<dbReference type="CDD" id="cd00580">
    <property type="entry name" value="CHMI"/>
    <property type="match status" value="1"/>
</dbReference>
<dbReference type="EMBL" id="CP022187">
    <property type="protein sequence ID" value="AWI76577.1"/>
    <property type="molecule type" value="Genomic_DNA"/>
</dbReference>
<keyword evidence="2" id="KW-1185">Reference proteome</keyword>
<organism evidence="1 2">
    <name type="scientific">Parazoarcus communis</name>
    <dbReference type="NCBI Taxonomy" id="41977"/>
    <lineage>
        <taxon>Bacteria</taxon>
        <taxon>Pseudomonadati</taxon>
        <taxon>Pseudomonadota</taxon>
        <taxon>Betaproteobacteria</taxon>
        <taxon>Rhodocyclales</taxon>
        <taxon>Zoogloeaceae</taxon>
        <taxon>Parazoarcus</taxon>
    </lineage>
</organism>
<name>A0A2U8GSB2_9RHOO</name>
<evidence type="ECO:0000313" key="1">
    <source>
        <dbReference type="EMBL" id="AWI76577.1"/>
    </source>
</evidence>
<dbReference type="PANTHER" id="PTHR37950">
    <property type="entry name" value="4-HYDROXYPHENYLACETATE CATABOLISM PROTEIN"/>
    <property type="match status" value="1"/>
</dbReference>
<sequence>MPHCIIEHSTDFDSDQLVSEVFKAALHSGLFGPDGNDIKVRAQSFSSYLTGPRKSAFIHVALKILSGRTPEQRSHLSSTVVAQLRALGFSNTSITAEVVEMERGSYGKVIV</sequence>
<dbReference type="AlphaFoldDB" id="A0A2U8GSB2"/>
<evidence type="ECO:0000313" key="2">
    <source>
        <dbReference type="Proteomes" id="UP000244930"/>
    </source>
</evidence>
<dbReference type="Proteomes" id="UP000244930">
    <property type="component" value="Chromosome"/>
</dbReference>
<dbReference type="PANTHER" id="PTHR37950:SF1">
    <property type="entry name" value="4-HYDROXYPHENYLACETATE CATABOLISM PROTEIN"/>
    <property type="match status" value="1"/>
</dbReference>
<accession>A0A2U8GSB2</accession>
<dbReference type="KEGG" id="acom:CEW83_16270"/>
<dbReference type="InterPro" id="IPR004220">
    <property type="entry name" value="5-COMe_2-OHmuconate_Isoase"/>
</dbReference>
<dbReference type="InterPro" id="IPR014347">
    <property type="entry name" value="Tautomerase/MIF_sf"/>
</dbReference>
<protein>
    <submittedName>
        <fullName evidence="1">5-carboxymethyl-2-hydroxymuconate isomerase</fullName>
    </submittedName>
</protein>
<dbReference type="SUPFAM" id="SSF55331">
    <property type="entry name" value="Tautomerase/MIF"/>
    <property type="match status" value="1"/>
</dbReference>
<gene>
    <name evidence="1" type="ORF">CEW83_16270</name>
</gene>